<dbReference type="NCBIfam" id="TIGR03647">
    <property type="entry name" value="Na_symport_sm"/>
    <property type="match status" value="1"/>
</dbReference>
<keyword evidence="1" id="KW-1133">Transmembrane helix</keyword>
<gene>
    <name evidence="3" type="ORF">F506_06525</name>
</gene>
<sequence>MEHKTSSATAPSSPPSYWDKTRRLTMALLGLWFVLTFGAVFFARELDRVNLFGWPLSFYMAAQGIMLVYLAIVVVYTIWMGRAQRQLQQTGEHTHGE</sequence>
<reference evidence="4" key="1">
    <citation type="journal article" date="2015" name="Genome Announc.">
        <title>Complete Genome Sequence of Herbaspirillum hiltneri N3 (DSM 17495), Isolated from Surface-Sterilized Wheat Roots.</title>
        <authorList>
            <person name="Guizelini D."/>
            <person name="Saizaki P.M."/>
            <person name="Coimbra N.A."/>
            <person name="Weiss V.A."/>
            <person name="Faoro H."/>
            <person name="Sfeir M.Z."/>
            <person name="Baura V.A."/>
            <person name="Monteiro R.A."/>
            <person name="Chubatsu L.S."/>
            <person name="Souza E.M."/>
            <person name="Cruz L.M."/>
            <person name="Pedrosa F.O."/>
            <person name="Raittz R.T."/>
            <person name="Marchaukoski J.N."/>
            <person name="Steffens M.B."/>
        </authorList>
    </citation>
    <scope>NUCLEOTIDE SEQUENCE [LARGE SCALE GENOMIC DNA]</scope>
    <source>
        <strain evidence="4">N3</strain>
    </source>
</reference>
<keyword evidence="4" id="KW-1185">Reference proteome</keyword>
<dbReference type="Pfam" id="PF13937">
    <property type="entry name" value="DUF4212"/>
    <property type="match status" value="1"/>
</dbReference>
<organism evidence="3 4">
    <name type="scientific">Herbaspirillum hiltneri N3</name>
    <dbReference type="NCBI Taxonomy" id="1262470"/>
    <lineage>
        <taxon>Bacteria</taxon>
        <taxon>Pseudomonadati</taxon>
        <taxon>Pseudomonadota</taxon>
        <taxon>Betaproteobacteria</taxon>
        <taxon>Burkholderiales</taxon>
        <taxon>Oxalobacteraceae</taxon>
        <taxon>Herbaspirillum</taxon>
    </lineage>
</organism>
<accession>A0ABN4HWJ9</accession>
<dbReference type="InterPro" id="IPR019886">
    <property type="entry name" value="Na_symporter_ssu"/>
</dbReference>
<protein>
    <submittedName>
        <fullName evidence="3">Sodium:solute symporter</fullName>
    </submittedName>
</protein>
<evidence type="ECO:0000256" key="1">
    <source>
        <dbReference type="SAM" id="Phobius"/>
    </source>
</evidence>
<dbReference type="Proteomes" id="UP000063429">
    <property type="component" value="Chromosome"/>
</dbReference>
<keyword evidence="1" id="KW-0812">Transmembrane</keyword>
<proteinExistence type="predicted"/>
<name>A0ABN4HWJ9_9BURK</name>
<feature type="domain" description="Sodium symporter small subunit" evidence="2">
    <location>
        <begin position="16"/>
        <end position="86"/>
    </location>
</feature>
<keyword evidence="1" id="KW-0472">Membrane</keyword>
<dbReference type="EMBL" id="CP011409">
    <property type="protein sequence ID" value="AKZ62373.1"/>
    <property type="molecule type" value="Genomic_DNA"/>
</dbReference>
<evidence type="ECO:0000259" key="2">
    <source>
        <dbReference type="Pfam" id="PF13937"/>
    </source>
</evidence>
<evidence type="ECO:0000313" key="3">
    <source>
        <dbReference type="EMBL" id="AKZ62373.1"/>
    </source>
</evidence>
<evidence type="ECO:0000313" key="4">
    <source>
        <dbReference type="Proteomes" id="UP000063429"/>
    </source>
</evidence>
<feature type="transmembrane region" description="Helical" evidence="1">
    <location>
        <begin position="56"/>
        <end position="79"/>
    </location>
</feature>
<feature type="transmembrane region" description="Helical" evidence="1">
    <location>
        <begin position="24"/>
        <end position="44"/>
    </location>
</feature>
<dbReference type="RefSeq" id="WP_053195920.1">
    <property type="nucleotide sequence ID" value="NZ_CP011409.1"/>
</dbReference>